<gene>
    <name evidence="1" type="ORF">AAFF_G00106730</name>
</gene>
<dbReference type="EMBL" id="JAINUG010000017">
    <property type="protein sequence ID" value="KAJ8413091.1"/>
    <property type="molecule type" value="Genomic_DNA"/>
</dbReference>
<dbReference type="SUPFAM" id="SSF50353">
    <property type="entry name" value="Cytokine"/>
    <property type="match status" value="1"/>
</dbReference>
<dbReference type="Gene3D" id="2.80.10.50">
    <property type="match status" value="1"/>
</dbReference>
<organism evidence="1 2">
    <name type="scientific">Aldrovandia affinis</name>
    <dbReference type="NCBI Taxonomy" id="143900"/>
    <lineage>
        <taxon>Eukaryota</taxon>
        <taxon>Metazoa</taxon>
        <taxon>Chordata</taxon>
        <taxon>Craniata</taxon>
        <taxon>Vertebrata</taxon>
        <taxon>Euteleostomi</taxon>
        <taxon>Actinopterygii</taxon>
        <taxon>Neopterygii</taxon>
        <taxon>Teleostei</taxon>
        <taxon>Notacanthiformes</taxon>
        <taxon>Halosauridae</taxon>
        <taxon>Aldrovandia</taxon>
    </lineage>
</organism>
<evidence type="ECO:0000313" key="2">
    <source>
        <dbReference type="Proteomes" id="UP001221898"/>
    </source>
</evidence>
<protein>
    <submittedName>
        <fullName evidence="1">Uncharacterized protein</fullName>
    </submittedName>
</protein>
<dbReference type="InterPro" id="IPR008996">
    <property type="entry name" value="IL1/FGF"/>
</dbReference>
<dbReference type="Proteomes" id="UP001221898">
    <property type="component" value="Unassembled WGS sequence"/>
</dbReference>
<evidence type="ECO:0000313" key="1">
    <source>
        <dbReference type="EMBL" id="KAJ8413091.1"/>
    </source>
</evidence>
<name>A0AAD7T441_9TELE</name>
<keyword evidence="2" id="KW-1185">Reference proteome</keyword>
<reference evidence="1" key="1">
    <citation type="journal article" date="2023" name="Science">
        <title>Genome structures resolve the early diversification of teleost fishes.</title>
        <authorList>
            <person name="Parey E."/>
            <person name="Louis A."/>
            <person name="Montfort J."/>
            <person name="Bouchez O."/>
            <person name="Roques C."/>
            <person name="Iampietro C."/>
            <person name="Lluch J."/>
            <person name="Castinel A."/>
            <person name="Donnadieu C."/>
            <person name="Desvignes T."/>
            <person name="Floi Bucao C."/>
            <person name="Jouanno E."/>
            <person name="Wen M."/>
            <person name="Mejri S."/>
            <person name="Dirks R."/>
            <person name="Jansen H."/>
            <person name="Henkel C."/>
            <person name="Chen W.J."/>
            <person name="Zahm M."/>
            <person name="Cabau C."/>
            <person name="Klopp C."/>
            <person name="Thompson A.W."/>
            <person name="Robinson-Rechavi M."/>
            <person name="Braasch I."/>
            <person name="Lecointre G."/>
            <person name="Bobe J."/>
            <person name="Postlethwait J.H."/>
            <person name="Berthelot C."/>
            <person name="Roest Crollius H."/>
            <person name="Guiguen Y."/>
        </authorList>
    </citation>
    <scope>NUCLEOTIDE SEQUENCE</scope>
    <source>
        <strain evidence="1">NC1722</strain>
    </source>
</reference>
<proteinExistence type="predicted"/>
<dbReference type="AlphaFoldDB" id="A0AAD7T441"/>
<accession>A0AAD7T441</accession>
<sequence length="132" mass="14379">MGSTCKSTEMAKWTDPLSRVLTHAYIKDNCSFVERILPNGYNVYLSDTHGAGVSLGGVRPRLGARARCLRCLSHFLPMPSTLARVPEGANLADVRSPGNASQEHQWPVDTESMDPIGVVSQTVIQSPSLDKR</sequence>
<comment type="caution">
    <text evidence="1">The sequence shown here is derived from an EMBL/GenBank/DDBJ whole genome shotgun (WGS) entry which is preliminary data.</text>
</comment>